<dbReference type="AlphaFoldDB" id="A0A660SBD1"/>
<dbReference type="SUPFAM" id="SSF52540">
    <property type="entry name" value="P-loop containing nucleoside triphosphate hydrolases"/>
    <property type="match status" value="1"/>
</dbReference>
<dbReference type="PROSITE" id="PS50887">
    <property type="entry name" value="GGDEF"/>
    <property type="match status" value="1"/>
</dbReference>
<dbReference type="EMBL" id="QNBC01000028">
    <property type="protein sequence ID" value="RKX66987.1"/>
    <property type="molecule type" value="Genomic_DNA"/>
</dbReference>
<dbReference type="PANTHER" id="PTHR45138">
    <property type="entry name" value="REGULATORY COMPONENTS OF SENSORY TRANSDUCTION SYSTEM"/>
    <property type="match status" value="1"/>
</dbReference>
<dbReference type="PROSITE" id="PS50005">
    <property type="entry name" value="TPR"/>
    <property type="match status" value="2"/>
</dbReference>
<dbReference type="SMART" id="SM00267">
    <property type="entry name" value="GGDEF"/>
    <property type="match status" value="1"/>
</dbReference>
<dbReference type="InterPro" id="IPR000160">
    <property type="entry name" value="GGDEF_dom"/>
</dbReference>
<dbReference type="Pfam" id="PF13191">
    <property type="entry name" value="AAA_16"/>
    <property type="match status" value="1"/>
</dbReference>
<proteinExistence type="predicted"/>
<dbReference type="GO" id="GO:1902201">
    <property type="term" value="P:negative regulation of bacterial-type flagellum-dependent cell motility"/>
    <property type="evidence" value="ECO:0007669"/>
    <property type="project" value="TreeGrafter"/>
</dbReference>
<keyword evidence="1" id="KW-0802">TPR repeat</keyword>
<sequence length="1058" mass="125355">MRKREDIFIDPLTELYNRRYLEFWINNEIKRAERFSQRFSILIIDIDYFKEINDTYGHLKGDSVLKDFSKFLLKNIRDVDIPIRYGGDEFLIIFPFTDKESLKIILDRLYEKNRKAKFSDIKVTFSSGIAEFPSNGYKWEDIFQYADKGLYRAKKLGKNRYAEATEAEIKTIKIPSPVFVGRKEEFNFIKNSVENENKINIVTGEVGIGKTRLIQEIANFHKNNIFVRGTSFSSFQNIPFYSWRQIIQVLHNDFSDIFFSSFYKLNNNYKYEIKKIVPTIEWDSNKEFKTTDKYTLYNAIVDLLINFSMNKNLFIMFDDLQWTDSESIDLIHVLANAKINNIRIFSAFRTDSTENSSTLNDFIINLSRERIFNEIKLHPLSKEETGILISYIIDAYPSSDILDFIYNSSGGNPFYIEEIIQNLYKSSLLEWDKKKEWLLKTNEVTPPGSIKEIITVKFNGLDEISKEILLYISVFGRPVSMDMLSDVVKKNEGEIVDAIDKLIAYNLLEERGKRVYFFREGIALKIIYSFINENRKIEMHNNVVNFMESRYKNDIENHLEEIVYHAIKASNEKIIKKYILKAAEESMEVFAYSDAIEFYKIALNLFKETEKTLLIVEKLVRIYNTLGNYDEIAKLVKKYINIKQFKNFKGKLYYYLASGALEADNIKTARKNLNLALKYNSDPNFENKIYSDMAWLYMKLKEYDKGLLICYRLIPRKSLQNELKKDIYNTMGAIYMDKNDYKESEKYYKRALYYGKKINDIRGSAAILNNLALLYSSMNMYRKSVNYFRKAYKAFEDTSYIKGSIIALMDMATPISKIKGYKEALEILNEAEKKSIILNNKSLFMSIYMTLSNIYLHLNEIDNFFKSLDIVEKYATILKNHLFLMNILIDKFEYYKYVSVEKAKSYYDKIMEMMRKHQLPDYNIEIMMIKLEKLFFTKQYNEYIRQEKIILKNISYESDQNIIEEFYLHLILINSLKGNKKNIQRYFKLAYELIGKEDTHEKARINYIMGLAYKLLKDKKNSLQYIRKALKIFKKLDDYYYVSLIESQINEIKRLSKT</sequence>
<dbReference type="InterPro" id="IPR019734">
    <property type="entry name" value="TPR_rpt"/>
</dbReference>
<protein>
    <recommendedName>
        <fullName evidence="2">GGDEF domain-containing protein</fullName>
    </recommendedName>
</protein>
<dbReference type="SUPFAM" id="SSF48452">
    <property type="entry name" value="TPR-like"/>
    <property type="match status" value="2"/>
</dbReference>
<feature type="repeat" description="TPR" evidence="1">
    <location>
        <begin position="725"/>
        <end position="758"/>
    </location>
</feature>
<organism evidence="3 4">
    <name type="scientific">candidate division TA06 bacterium</name>
    <dbReference type="NCBI Taxonomy" id="2250710"/>
    <lineage>
        <taxon>Bacteria</taxon>
        <taxon>Bacteria division TA06</taxon>
    </lineage>
</organism>
<feature type="domain" description="GGDEF" evidence="2">
    <location>
        <begin position="37"/>
        <end position="166"/>
    </location>
</feature>
<dbReference type="Proteomes" id="UP000282321">
    <property type="component" value="Unassembled WGS sequence"/>
</dbReference>
<dbReference type="GO" id="GO:0052621">
    <property type="term" value="F:diguanylate cyclase activity"/>
    <property type="evidence" value="ECO:0007669"/>
    <property type="project" value="TreeGrafter"/>
</dbReference>
<name>A0A660SBD1_UNCT6</name>
<dbReference type="Pfam" id="PF13181">
    <property type="entry name" value="TPR_8"/>
    <property type="match status" value="1"/>
</dbReference>
<dbReference type="InterPro" id="IPR043128">
    <property type="entry name" value="Rev_trsase/Diguanyl_cyclase"/>
</dbReference>
<dbReference type="Pfam" id="PF00990">
    <property type="entry name" value="GGDEF"/>
    <property type="match status" value="1"/>
</dbReference>
<dbReference type="FunFam" id="3.30.70.270:FF:000001">
    <property type="entry name" value="Diguanylate cyclase domain protein"/>
    <property type="match status" value="1"/>
</dbReference>
<dbReference type="Gene3D" id="3.30.70.270">
    <property type="match status" value="1"/>
</dbReference>
<dbReference type="Pfam" id="PF13424">
    <property type="entry name" value="TPR_12"/>
    <property type="match status" value="1"/>
</dbReference>
<reference evidence="3 4" key="1">
    <citation type="submission" date="2018-06" db="EMBL/GenBank/DDBJ databases">
        <title>Extensive metabolic versatility and redundancy in microbially diverse, dynamic hydrothermal sediments.</title>
        <authorList>
            <person name="Dombrowski N."/>
            <person name="Teske A."/>
            <person name="Baker B.J."/>
        </authorList>
    </citation>
    <scope>NUCLEOTIDE SEQUENCE [LARGE SCALE GENOMIC DNA]</scope>
    <source>
        <strain evidence="3">B35_G9</strain>
    </source>
</reference>
<evidence type="ECO:0000313" key="4">
    <source>
        <dbReference type="Proteomes" id="UP000282321"/>
    </source>
</evidence>
<evidence type="ECO:0000256" key="1">
    <source>
        <dbReference type="PROSITE-ProRule" id="PRU00339"/>
    </source>
</evidence>
<dbReference type="GO" id="GO:0005886">
    <property type="term" value="C:plasma membrane"/>
    <property type="evidence" value="ECO:0007669"/>
    <property type="project" value="TreeGrafter"/>
</dbReference>
<evidence type="ECO:0000313" key="3">
    <source>
        <dbReference type="EMBL" id="RKX66987.1"/>
    </source>
</evidence>
<comment type="caution">
    <text evidence="3">The sequence shown here is derived from an EMBL/GenBank/DDBJ whole genome shotgun (WGS) entry which is preliminary data.</text>
</comment>
<dbReference type="PANTHER" id="PTHR45138:SF6">
    <property type="entry name" value="DIGUANYLATE CYCLASE DGCN"/>
    <property type="match status" value="1"/>
</dbReference>
<dbReference type="InterPro" id="IPR029787">
    <property type="entry name" value="Nucleotide_cyclase"/>
</dbReference>
<gene>
    <name evidence="3" type="ORF">DRP44_03050</name>
</gene>
<accession>A0A660SBD1</accession>
<dbReference type="NCBIfam" id="TIGR00254">
    <property type="entry name" value="GGDEF"/>
    <property type="match status" value="1"/>
</dbReference>
<dbReference type="CDD" id="cd01949">
    <property type="entry name" value="GGDEF"/>
    <property type="match status" value="1"/>
</dbReference>
<dbReference type="Gene3D" id="1.25.40.10">
    <property type="entry name" value="Tetratricopeptide repeat domain"/>
    <property type="match status" value="3"/>
</dbReference>
<evidence type="ECO:0000259" key="2">
    <source>
        <dbReference type="PROSITE" id="PS50887"/>
    </source>
</evidence>
<dbReference type="InterPro" id="IPR027417">
    <property type="entry name" value="P-loop_NTPase"/>
</dbReference>
<dbReference type="Gene3D" id="3.40.50.300">
    <property type="entry name" value="P-loop containing nucleotide triphosphate hydrolases"/>
    <property type="match status" value="1"/>
</dbReference>
<dbReference type="SMART" id="SM00028">
    <property type="entry name" value="TPR"/>
    <property type="match status" value="5"/>
</dbReference>
<dbReference type="InterPro" id="IPR050469">
    <property type="entry name" value="Diguanylate_Cyclase"/>
</dbReference>
<dbReference type="InterPro" id="IPR011990">
    <property type="entry name" value="TPR-like_helical_dom_sf"/>
</dbReference>
<dbReference type="InterPro" id="IPR041664">
    <property type="entry name" value="AAA_16"/>
</dbReference>
<dbReference type="GO" id="GO:0043709">
    <property type="term" value="P:cell adhesion involved in single-species biofilm formation"/>
    <property type="evidence" value="ECO:0007669"/>
    <property type="project" value="TreeGrafter"/>
</dbReference>
<feature type="repeat" description="TPR" evidence="1">
    <location>
        <begin position="765"/>
        <end position="798"/>
    </location>
</feature>
<dbReference type="SUPFAM" id="SSF55073">
    <property type="entry name" value="Nucleotide cyclase"/>
    <property type="match status" value="1"/>
</dbReference>